<dbReference type="EMBL" id="OOIL02003369">
    <property type="protein sequence ID" value="VFQ87646.1"/>
    <property type="molecule type" value="Genomic_DNA"/>
</dbReference>
<gene>
    <name evidence="1" type="ORF">CCAM_LOCUS29422</name>
</gene>
<reference evidence="1 2" key="1">
    <citation type="submission" date="2018-04" db="EMBL/GenBank/DDBJ databases">
        <authorList>
            <person name="Vogel A."/>
        </authorList>
    </citation>
    <scope>NUCLEOTIDE SEQUENCE [LARGE SCALE GENOMIC DNA]</scope>
</reference>
<organism evidence="1 2">
    <name type="scientific">Cuscuta campestris</name>
    <dbReference type="NCBI Taxonomy" id="132261"/>
    <lineage>
        <taxon>Eukaryota</taxon>
        <taxon>Viridiplantae</taxon>
        <taxon>Streptophyta</taxon>
        <taxon>Embryophyta</taxon>
        <taxon>Tracheophyta</taxon>
        <taxon>Spermatophyta</taxon>
        <taxon>Magnoliopsida</taxon>
        <taxon>eudicotyledons</taxon>
        <taxon>Gunneridae</taxon>
        <taxon>Pentapetalae</taxon>
        <taxon>asterids</taxon>
        <taxon>lamiids</taxon>
        <taxon>Solanales</taxon>
        <taxon>Convolvulaceae</taxon>
        <taxon>Cuscuteae</taxon>
        <taxon>Cuscuta</taxon>
        <taxon>Cuscuta subgen. Grammica</taxon>
        <taxon>Cuscuta sect. Cleistogrammica</taxon>
    </lineage>
</organism>
<name>A0A484MI37_9ASTE</name>
<proteinExistence type="predicted"/>
<accession>A0A484MI37</accession>
<protein>
    <submittedName>
        <fullName evidence="1">Uncharacterized protein</fullName>
    </submittedName>
</protein>
<keyword evidence="2" id="KW-1185">Reference proteome</keyword>
<dbReference type="AlphaFoldDB" id="A0A484MI37"/>
<evidence type="ECO:0000313" key="1">
    <source>
        <dbReference type="EMBL" id="VFQ87646.1"/>
    </source>
</evidence>
<sequence>MAVSSSYPPATKASITNERCCSALVAVSNQQHSLLDSRDQYQRVGVQCTCLQLWQWYGLHHLFHALLVLELHEEYMFSG</sequence>
<evidence type="ECO:0000313" key="2">
    <source>
        <dbReference type="Proteomes" id="UP000595140"/>
    </source>
</evidence>
<dbReference type="Proteomes" id="UP000595140">
    <property type="component" value="Unassembled WGS sequence"/>
</dbReference>